<feature type="transmembrane region" description="Helical" evidence="1">
    <location>
        <begin position="93"/>
        <end position="113"/>
    </location>
</feature>
<keyword evidence="1" id="KW-1133">Transmembrane helix</keyword>
<accession>A0ABQ2ZDT7</accession>
<evidence type="ECO:0000256" key="1">
    <source>
        <dbReference type="SAM" id="Phobius"/>
    </source>
</evidence>
<keyword evidence="1" id="KW-0812">Transmembrane</keyword>
<proteinExistence type="predicted"/>
<name>A0ABQ2ZDT7_9ACTN</name>
<reference evidence="3" key="1">
    <citation type="journal article" date="2019" name="Int. J. Syst. Evol. Microbiol.">
        <title>The Global Catalogue of Microorganisms (GCM) 10K type strain sequencing project: providing services to taxonomists for standard genome sequencing and annotation.</title>
        <authorList>
            <consortium name="The Broad Institute Genomics Platform"/>
            <consortium name="The Broad Institute Genome Sequencing Center for Infectious Disease"/>
            <person name="Wu L."/>
            <person name="Ma J."/>
        </authorList>
    </citation>
    <scope>NUCLEOTIDE SEQUENCE [LARGE SCALE GENOMIC DNA]</scope>
    <source>
        <strain evidence="3">JCM 4957</strain>
    </source>
</reference>
<comment type="caution">
    <text evidence="2">The sequence shown here is derived from an EMBL/GenBank/DDBJ whole genome shotgun (WGS) entry which is preliminary data.</text>
</comment>
<gene>
    <name evidence="2" type="ORF">GCM10010384_16210</name>
</gene>
<keyword evidence="3" id="KW-1185">Reference proteome</keyword>
<evidence type="ECO:0000313" key="3">
    <source>
        <dbReference type="Proteomes" id="UP000653308"/>
    </source>
</evidence>
<sequence>MREEIPGKRLRCLLGTRSYPLCSWPSDMSSPMLCMAFAAPCAAFCFPEAETSLGGVTVVGQYRKGTAVMEHHWAAARLAEAATAADRQGGPGMLRIVLVVMIVGCVLTGWFLLRGYRRKDD</sequence>
<organism evidence="2 3">
    <name type="scientific">Streptomyces djakartensis</name>
    <dbReference type="NCBI Taxonomy" id="68193"/>
    <lineage>
        <taxon>Bacteria</taxon>
        <taxon>Bacillati</taxon>
        <taxon>Actinomycetota</taxon>
        <taxon>Actinomycetes</taxon>
        <taxon>Kitasatosporales</taxon>
        <taxon>Streptomycetaceae</taxon>
        <taxon>Streptomyces</taxon>
    </lineage>
</organism>
<evidence type="ECO:0000313" key="2">
    <source>
        <dbReference type="EMBL" id="GGY11950.1"/>
    </source>
</evidence>
<keyword evidence="1" id="KW-0472">Membrane</keyword>
<dbReference type="Proteomes" id="UP000653308">
    <property type="component" value="Unassembled WGS sequence"/>
</dbReference>
<dbReference type="EMBL" id="BMWE01000004">
    <property type="protein sequence ID" value="GGY11950.1"/>
    <property type="molecule type" value="Genomic_DNA"/>
</dbReference>
<protein>
    <submittedName>
        <fullName evidence="2">Uncharacterized protein</fullName>
    </submittedName>
</protein>